<dbReference type="GO" id="GO:0016301">
    <property type="term" value="F:kinase activity"/>
    <property type="evidence" value="ECO:0007669"/>
    <property type="project" value="UniProtKB-KW"/>
</dbReference>
<gene>
    <name evidence="3" type="ORF">CSLFYP84_04169</name>
    <name evidence="2" type="ORF">PM006_08300</name>
</gene>
<accession>A0A6N3HR53</accession>
<dbReference type="InterPro" id="IPR027417">
    <property type="entry name" value="P-loop_NTPase"/>
</dbReference>
<protein>
    <submittedName>
        <fullName evidence="3">Thymidylate kinase</fullName>
    </submittedName>
</protein>
<dbReference type="RefSeq" id="WP_021643197.1">
    <property type="nucleotide sequence ID" value="NZ_CACRUA010000077.1"/>
</dbReference>
<dbReference type="Proteomes" id="UP001300871">
    <property type="component" value="Unassembled WGS sequence"/>
</dbReference>
<keyword evidence="1" id="KW-1133">Transmembrane helix</keyword>
<sequence length="236" mass="27899">MGKRIALIGLDGSGKSANIDKMKQDPDYSRYKFVWVRWKPTLLKPAYILMEKRVSGKNKSVDIRIQVDGKSGEKQAELNADYNAKSGLKEKIFGKPIIRRIWMFLALIDYFFQFYIKIMPFILTGKDIIFDRFYLDLFVDQGINFGYSPEKIRQEIGKHKFLFPKIDYFVYIRVSPETCYMRKNDIPNMDYLNRRYAVYECLSEEDNWIIVNGETPFSEVNSRIKGIILRLTEHCY</sequence>
<dbReference type="AlphaFoldDB" id="A0A6N3HR53"/>
<feature type="transmembrane region" description="Helical" evidence="1">
    <location>
        <begin position="101"/>
        <end position="123"/>
    </location>
</feature>
<dbReference type="EMBL" id="JAQLGM010000016">
    <property type="protein sequence ID" value="MDB2000197.1"/>
    <property type="molecule type" value="Genomic_DNA"/>
</dbReference>
<keyword evidence="1" id="KW-0812">Transmembrane</keyword>
<evidence type="ECO:0000256" key="1">
    <source>
        <dbReference type="SAM" id="Phobius"/>
    </source>
</evidence>
<dbReference type="EMBL" id="CACRUA010000077">
    <property type="protein sequence ID" value="VYU79436.1"/>
    <property type="molecule type" value="Genomic_DNA"/>
</dbReference>
<keyword evidence="1" id="KW-0472">Membrane</keyword>
<reference evidence="3" key="1">
    <citation type="submission" date="2019-11" db="EMBL/GenBank/DDBJ databases">
        <authorList>
            <person name="Feng L."/>
        </authorList>
    </citation>
    <scope>NUCLEOTIDE SEQUENCE</scope>
    <source>
        <strain evidence="3">CsymbiosumLFYP84</strain>
    </source>
</reference>
<keyword evidence="3" id="KW-0808">Transferase</keyword>
<name>A0A6N3HR53_CLOSY</name>
<dbReference type="SUPFAM" id="SSF52540">
    <property type="entry name" value="P-loop containing nucleoside triphosphate hydrolases"/>
    <property type="match status" value="1"/>
</dbReference>
<evidence type="ECO:0000313" key="3">
    <source>
        <dbReference type="EMBL" id="VYU79436.1"/>
    </source>
</evidence>
<keyword evidence="3" id="KW-0418">Kinase</keyword>
<organism evidence="3">
    <name type="scientific">Clostridium symbiosum</name>
    <name type="common">Bacteroides symbiosus</name>
    <dbReference type="NCBI Taxonomy" id="1512"/>
    <lineage>
        <taxon>Bacteria</taxon>
        <taxon>Bacillati</taxon>
        <taxon>Bacillota</taxon>
        <taxon>Clostridia</taxon>
        <taxon>Lachnospirales</taxon>
        <taxon>Lachnospiraceae</taxon>
        <taxon>Otoolea</taxon>
    </lineage>
</organism>
<dbReference type="Gene3D" id="3.40.50.300">
    <property type="entry name" value="P-loop containing nucleotide triphosphate hydrolases"/>
    <property type="match status" value="1"/>
</dbReference>
<evidence type="ECO:0000313" key="2">
    <source>
        <dbReference type="EMBL" id="MDB2000197.1"/>
    </source>
</evidence>
<reference evidence="2" key="2">
    <citation type="submission" date="2023-01" db="EMBL/GenBank/DDBJ databases">
        <title>Human gut microbiome strain richness.</title>
        <authorList>
            <person name="Chen-Liaw A."/>
        </authorList>
    </citation>
    <scope>NUCLEOTIDE SEQUENCE</scope>
    <source>
        <strain evidence="2">B1_m1001713B170214d0_201011</strain>
    </source>
</reference>
<proteinExistence type="predicted"/>